<evidence type="ECO:0000256" key="3">
    <source>
        <dbReference type="ARBA" id="ARBA00023015"/>
    </source>
</evidence>
<keyword evidence="3" id="KW-0805">Transcription regulation</keyword>
<accession>A0A6J4KQW6</accession>
<dbReference type="AlphaFoldDB" id="A0A6J4KQW6"/>
<sequence>MTELGPSPTATPSRDHSELTALLAQMGSVLLSTSTVQTTVELVTALATEAIPGAAGAGVTLVDDRGQRSMAASNALVQAADALQYEIGSGPCLTSWQQQVSVRIDDVAKETRWPQWAAKVLEVGVRGTLSVPLVAGGACLGAIKVYSTEPGALQDQAERLLTLFARQAAVLLANTQTLADARRSNAALTEALQNRDLVGQAKGILLAQGARDDAAAFATLVTAAQHTNTKLHRVARELVDAVISRNADRRRR</sequence>
<dbReference type="InterPro" id="IPR005561">
    <property type="entry name" value="ANTAR"/>
</dbReference>
<dbReference type="Gene3D" id="1.10.10.10">
    <property type="entry name" value="Winged helix-like DNA-binding domain superfamily/Winged helix DNA-binding domain"/>
    <property type="match status" value="1"/>
</dbReference>
<feature type="domain" description="ANTAR" evidence="5">
    <location>
        <begin position="178"/>
        <end position="239"/>
    </location>
</feature>
<organism evidence="6">
    <name type="scientific">uncultured Friedmanniella sp</name>
    <dbReference type="NCBI Taxonomy" id="335381"/>
    <lineage>
        <taxon>Bacteria</taxon>
        <taxon>Bacillati</taxon>
        <taxon>Actinomycetota</taxon>
        <taxon>Actinomycetes</taxon>
        <taxon>Propionibacteriales</taxon>
        <taxon>Nocardioidaceae</taxon>
        <taxon>Friedmanniella</taxon>
        <taxon>environmental samples</taxon>
    </lineage>
</organism>
<evidence type="ECO:0000256" key="1">
    <source>
        <dbReference type="ARBA" id="ARBA00022679"/>
    </source>
</evidence>
<dbReference type="SMART" id="SM00065">
    <property type="entry name" value="GAF"/>
    <property type="match status" value="1"/>
</dbReference>
<evidence type="ECO:0000313" key="6">
    <source>
        <dbReference type="EMBL" id="CAA9311741.1"/>
    </source>
</evidence>
<evidence type="ECO:0000256" key="4">
    <source>
        <dbReference type="ARBA" id="ARBA00023163"/>
    </source>
</evidence>
<name>A0A6J4KQW6_9ACTN</name>
<dbReference type="SMART" id="SM01012">
    <property type="entry name" value="ANTAR"/>
    <property type="match status" value="1"/>
</dbReference>
<protein>
    <recommendedName>
        <fullName evidence="5">ANTAR domain-containing protein</fullName>
    </recommendedName>
</protein>
<proteinExistence type="predicted"/>
<reference evidence="6" key="1">
    <citation type="submission" date="2020-02" db="EMBL/GenBank/DDBJ databases">
        <authorList>
            <person name="Meier V. D."/>
        </authorList>
    </citation>
    <scope>NUCLEOTIDE SEQUENCE</scope>
    <source>
        <strain evidence="6">AVDCRST_MAG61</strain>
    </source>
</reference>
<dbReference type="GO" id="GO:0003723">
    <property type="term" value="F:RNA binding"/>
    <property type="evidence" value="ECO:0007669"/>
    <property type="project" value="InterPro"/>
</dbReference>
<dbReference type="SUPFAM" id="SSF52172">
    <property type="entry name" value="CheY-like"/>
    <property type="match status" value="1"/>
</dbReference>
<dbReference type="PROSITE" id="PS50921">
    <property type="entry name" value="ANTAR"/>
    <property type="match status" value="1"/>
</dbReference>
<dbReference type="InterPro" id="IPR003018">
    <property type="entry name" value="GAF"/>
</dbReference>
<dbReference type="EMBL" id="CADCTT010000237">
    <property type="protein sequence ID" value="CAA9311741.1"/>
    <property type="molecule type" value="Genomic_DNA"/>
</dbReference>
<gene>
    <name evidence="6" type="ORF">AVDCRST_MAG61-1773</name>
</gene>
<dbReference type="InterPro" id="IPR036388">
    <property type="entry name" value="WH-like_DNA-bd_sf"/>
</dbReference>
<evidence type="ECO:0000256" key="2">
    <source>
        <dbReference type="ARBA" id="ARBA00022777"/>
    </source>
</evidence>
<keyword evidence="1" id="KW-0808">Transferase</keyword>
<dbReference type="InterPro" id="IPR029016">
    <property type="entry name" value="GAF-like_dom_sf"/>
</dbReference>
<dbReference type="PIRSF" id="PIRSF036625">
    <property type="entry name" value="GAF_ANTAR"/>
    <property type="match status" value="1"/>
</dbReference>
<dbReference type="SUPFAM" id="SSF55781">
    <property type="entry name" value="GAF domain-like"/>
    <property type="match status" value="1"/>
</dbReference>
<keyword evidence="2" id="KW-0418">Kinase</keyword>
<dbReference type="Gene3D" id="3.30.450.40">
    <property type="match status" value="1"/>
</dbReference>
<dbReference type="Pfam" id="PF13185">
    <property type="entry name" value="GAF_2"/>
    <property type="match status" value="1"/>
</dbReference>
<keyword evidence="4" id="KW-0804">Transcription</keyword>
<dbReference type="InterPro" id="IPR012074">
    <property type="entry name" value="GAF_ANTAR"/>
</dbReference>
<evidence type="ECO:0000259" key="5">
    <source>
        <dbReference type="PROSITE" id="PS50921"/>
    </source>
</evidence>
<dbReference type="InterPro" id="IPR011006">
    <property type="entry name" value="CheY-like_superfamily"/>
</dbReference>
<dbReference type="GO" id="GO:0016301">
    <property type="term" value="F:kinase activity"/>
    <property type="evidence" value="ECO:0007669"/>
    <property type="project" value="UniProtKB-KW"/>
</dbReference>
<dbReference type="Pfam" id="PF03861">
    <property type="entry name" value="ANTAR"/>
    <property type="match status" value="1"/>
</dbReference>